<gene>
    <name evidence="1" type="ORF">ACFORJ_04960</name>
</gene>
<evidence type="ECO:0000313" key="1">
    <source>
        <dbReference type="EMBL" id="MFC3849510.1"/>
    </source>
</evidence>
<comment type="caution">
    <text evidence="1">The sequence shown here is derived from an EMBL/GenBank/DDBJ whole genome shotgun (WGS) entry which is preliminary data.</text>
</comment>
<keyword evidence="2" id="KW-1185">Reference proteome</keyword>
<dbReference type="Proteomes" id="UP001595751">
    <property type="component" value="Unassembled WGS sequence"/>
</dbReference>
<evidence type="ECO:0008006" key="3">
    <source>
        <dbReference type="Google" id="ProtNLM"/>
    </source>
</evidence>
<evidence type="ECO:0000313" key="2">
    <source>
        <dbReference type="Proteomes" id="UP001595751"/>
    </source>
</evidence>
<sequence>MSVIDVLVELLPEFADVRIVRPWALPAAAAAAEGVIAGIDVHDPGANGVNAGARSDAAGAIALNAATSMNGGASDEERMRALAVTIRRLKPLDRGNAAFAVTAVLVHGRLLGEAMSLERAAAIAGARMPGPPASPPH</sequence>
<proteinExistence type="predicted"/>
<accession>A0ABV7ZQS8</accession>
<organism evidence="1 2">
    <name type="scientific">Corynebacterium hansenii</name>
    <dbReference type="NCBI Taxonomy" id="394964"/>
    <lineage>
        <taxon>Bacteria</taxon>
        <taxon>Bacillati</taxon>
        <taxon>Actinomycetota</taxon>
        <taxon>Actinomycetes</taxon>
        <taxon>Mycobacteriales</taxon>
        <taxon>Corynebacteriaceae</taxon>
        <taxon>Corynebacterium</taxon>
    </lineage>
</organism>
<protein>
    <recommendedName>
        <fullName evidence="3">Fido domain-containing protein</fullName>
    </recommendedName>
</protein>
<dbReference type="EMBL" id="JBHRZN010000001">
    <property type="protein sequence ID" value="MFC3849510.1"/>
    <property type="molecule type" value="Genomic_DNA"/>
</dbReference>
<reference evidence="2" key="1">
    <citation type="journal article" date="2019" name="Int. J. Syst. Evol. Microbiol.">
        <title>The Global Catalogue of Microorganisms (GCM) 10K type strain sequencing project: providing services to taxonomists for standard genome sequencing and annotation.</title>
        <authorList>
            <consortium name="The Broad Institute Genomics Platform"/>
            <consortium name="The Broad Institute Genome Sequencing Center for Infectious Disease"/>
            <person name="Wu L."/>
            <person name="Ma J."/>
        </authorList>
    </citation>
    <scope>NUCLEOTIDE SEQUENCE [LARGE SCALE GENOMIC DNA]</scope>
    <source>
        <strain evidence="2">CCUG 53252</strain>
    </source>
</reference>
<dbReference type="RefSeq" id="WP_290290629.1">
    <property type="nucleotide sequence ID" value="NZ_CP047211.1"/>
</dbReference>
<name>A0ABV7ZQS8_9CORY</name>